<dbReference type="EMBL" id="JACRSV010000001">
    <property type="protein sequence ID" value="MBC8559608.1"/>
    <property type="molecule type" value="Genomic_DNA"/>
</dbReference>
<dbReference type="RefSeq" id="WP_249294499.1">
    <property type="nucleotide sequence ID" value="NZ_JACRSV010000001.1"/>
</dbReference>
<dbReference type="InterPro" id="IPR025962">
    <property type="entry name" value="SdpI/YhfL"/>
</dbReference>
<reference evidence="2" key="1">
    <citation type="submission" date="2020-08" db="EMBL/GenBank/DDBJ databases">
        <title>Genome public.</title>
        <authorList>
            <person name="Liu C."/>
            <person name="Sun Q."/>
        </authorList>
    </citation>
    <scope>NUCLEOTIDE SEQUENCE</scope>
    <source>
        <strain evidence="2">NSJ-33</strain>
    </source>
</reference>
<gene>
    <name evidence="2" type="ORF">H8710_05915</name>
</gene>
<keyword evidence="1" id="KW-0812">Transmembrane</keyword>
<comment type="caution">
    <text evidence="2">The sequence shown here is derived from an EMBL/GenBank/DDBJ whole genome shotgun (WGS) entry which is preliminary data.</text>
</comment>
<accession>A0A926E4W4</accession>
<dbReference type="AlphaFoldDB" id="A0A926E4W4"/>
<proteinExistence type="predicted"/>
<feature type="transmembrane region" description="Helical" evidence="1">
    <location>
        <begin position="90"/>
        <end position="107"/>
    </location>
</feature>
<keyword evidence="1" id="KW-0472">Membrane</keyword>
<feature type="transmembrane region" description="Helical" evidence="1">
    <location>
        <begin position="6"/>
        <end position="27"/>
    </location>
</feature>
<evidence type="ECO:0000313" key="3">
    <source>
        <dbReference type="Proteomes" id="UP000610760"/>
    </source>
</evidence>
<name>A0A926E4W4_9FIRM</name>
<keyword evidence="1" id="KW-1133">Transmembrane helix</keyword>
<evidence type="ECO:0000313" key="2">
    <source>
        <dbReference type="EMBL" id="MBC8559608.1"/>
    </source>
</evidence>
<organism evidence="2 3">
    <name type="scientific">Fumia xinanensis</name>
    <dbReference type="NCBI Taxonomy" id="2763659"/>
    <lineage>
        <taxon>Bacteria</taxon>
        <taxon>Bacillati</taxon>
        <taxon>Bacillota</taxon>
        <taxon>Clostridia</taxon>
        <taxon>Eubacteriales</taxon>
        <taxon>Oscillospiraceae</taxon>
        <taxon>Fumia</taxon>
    </lineage>
</organism>
<evidence type="ECO:0000256" key="1">
    <source>
        <dbReference type="SAM" id="Phobius"/>
    </source>
</evidence>
<dbReference type="Pfam" id="PF13630">
    <property type="entry name" value="SdpI"/>
    <property type="match status" value="1"/>
</dbReference>
<sequence>MDQNWVIFFMNYIIPITATLIGFWLLVKPPKPGNGWFGHYSARSMSSKEAWKYAQKSYGKKSLLMGVVALAVSILLNVAFGVSARTAVNFINLAVGVVVLAAPYMMVEKELKRRFG</sequence>
<keyword evidence="3" id="KW-1185">Reference proteome</keyword>
<dbReference type="Proteomes" id="UP000610760">
    <property type="component" value="Unassembled WGS sequence"/>
</dbReference>
<protein>
    <submittedName>
        <fullName evidence="2">SdpI family protein</fullName>
    </submittedName>
</protein>
<feature type="transmembrane region" description="Helical" evidence="1">
    <location>
        <begin position="62"/>
        <end position="84"/>
    </location>
</feature>